<keyword evidence="9" id="KW-1185">Reference proteome</keyword>
<gene>
    <name evidence="8" type="ORF">VTK73DRAFT_8416</name>
</gene>
<comment type="subcellular location">
    <subcellularLocation>
        <location evidence="1">Mitochondrion</location>
    </subcellularLocation>
</comment>
<dbReference type="InterPro" id="IPR019368">
    <property type="entry name" value="Ribosomal_mS29"/>
</dbReference>
<evidence type="ECO:0000256" key="2">
    <source>
        <dbReference type="ARBA" id="ARBA00009863"/>
    </source>
</evidence>
<organism evidence="8 9">
    <name type="scientific">Phialemonium thermophilum</name>
    <dbReference type="NCBI Taxonomy" id="223376"/>
    <lineage>
        <taxon>Eukaryota</taxon>
        <taxon>Fungi</taxon>
        <taxon>Dikarya</taxon>
        <taxon>Ascomycota</taxon>
        <taxon>Pezizomycotina</taxon>
        <taxon>Sordariomycetes</taxon>
        <taxon>Sordariomycetidae</taxon>
        <taxon>Cephalothecales</taxon>
        <taxon>Cephalothecaceae</taxon>
        <taxon>Phialemonium</taxon>
    </lineage>
</organism>
<dbReference type="Pfam" id="PF10236">
    <property type="entry name" value="DAP3"/>
    <property type="match status" value="1"/>
</dbReference>
<comment type="caution">
    <text evidence="8">The sequence shown here is derived from an EMBL/GenBank/DDBJ whole genome shotgun (WGS) entry which is preliminary data.</text>
</comment>
<keyword evidence="3" id="KW-0809">Transit peptide</keyword>
<comment type="similarity">
    <text evidence="2">Belongs to the mitochondrion-specific ribosomal protein mS29 family.</text>
</comment>
<evidence type="ECO:0000256" key="5">
    <source>
        <dbReference type="ARBA" id="ARBA00023128"/>
    </source>
</evidence>
<reference evidence="8 9" key="1">
    <citation type="journal article" date="2024" name="Commun. Biol.">
        <title>Comparative genomic analysis of thermophilic fungi reveals convergent evolutionary adaptations and gene losses.</title>
        <authorList>
            <person name="Steindorff A.S."/>
            <person name="Aguilar-Pontes M.V."/>
            <person name="Robinson A.J."/>
            <person name="Andreopoulos B."/>
            <person name="LaButti K."/>
            <person name="Kuo A."/>
            <person name="Mondo S."/>
            <person name="Riley R."/>
            <person name="Otillar R."/>
            <person name="Haridas S."/>
            <person name="Lipzen A."/>
            <person name="Grimwood J."/>
            <person name="Schmutz J."/>
            <person name="Clum A."/>
            <person name="Reid I.D."/>
            <person name="Moisan M.C."/>
            <person name="Butler G."/>
            <person name="Nguyen T.T.M."/>
            <person name="Dewar K."/>
            <person name="Conant G."/>
            <person name="Drula E."/>
            <person name="Henrissat B."/>
            <person name="Hansel C."/>
            <person name="Singer S."/>
            <person name="Hutchinson M.I."/>
            <person name="de Vries R.P."/>
            <person name="Natvig D.O."/>
            <person name="Powell A.J."/>
            <person name="Tsang A."/>
            <person name="Grigoriev I.V."/>
        </authorList>
    </citation>
    <scope>NUCLEOTIDE SEQUENCE [LARGE SCALE GENOMIC DNA]</scope>
    <source>
        <strain evidence="8 9">ATCC 24622</strain>
    </source>
</reference>
<evidence type="ECO:0000256" key="3">
    <source>
        <dbReference type="ARBA" id="ARBA00022946"/>
    </source>
</evidence>
<evidence type="ECO:0000256" key="1">
    <source>
        <dbReference type="ARBA" id="ARBA00004173"/>
    </source>
</evidence>
<evidence type="ECO:0000256" key="7">
    <source>
        <dbReference type="ARBA" id="ARBA00035140"/>
    </source>
</evidence>
<sequence>MIDPAKAGTVQTLPDALVDQLRASEAFKITQCWGMFRRPSVLIRSETAELSKQMEEYAANNDTLRLVITGEKLTGKSLLLLQAMAYAYLNRWVVINIPEAQELTTAATEYAPIPDTDPVQYSQPNYALKMIQAIRKANEEVLSGLETVHPHPELVQHFPVGTSVLQLANSAKEADTAWAILNALWQELTVEGHGRPPLLLSLDGLPHIMRISDYRSPAYELIHSHDLALVRRFVDHLSGASPLPNGGAVIAATTRNNAPRSPSMELALTQREIEDMARREGEGSTNVFPMPKKDPYGKGYDDRVDAALASVKVLRVRGITKAEARAIIEYWAASGLLRAAVTEATVSEKWTFGGNGILGEMEKASLLTLRM</sequence>
<keyword evidence="5" id="KW-0496">Mitochondrion</keyword>
<proteinExistence type="inferred from homology"/>
<accession>A0ABR3W9E7</accession>
<protein>
    <recommendedName>
        <fullName evidence="7">Small ribosomal subunit protein mS29</fullName>
    </recommendedName>
</protein>
<dbReference type="EMBL" id="JAZHXJ010000605">
    <property type="protein sequence ID" value="KAL1856252.1"/>
    <property type="molecule type" value="Genomic_DNA"/>
</dbReference>
<dbReference type="Proteomes" id="UP001586593">
    <property type="component" value="Unassembled WGS sequence"/>
</dbReference>
<name>A0ABR3W9E7_9PEZI</name>
<keyword evidence="4" id="KW-0689">Ribosomal protein</keyword>
<evidence type="ECO:0000313" key="8">
    <source>
        <dbReference type="EMBL" id="KAL1856252.1"/>
    </source>
</evidence>
<keyword evidence="6" id="KW-0687">Ribonucleoprotein</keyword>
<evidence type="ECO:0000313" key="9">
    <source>
        <dbReference type="Proteomes" id="UP001586593"/>
    </source>
</evidence>
<dbReference type="PANTHER" id="PTHR12810">
    <property type="entry name" value="MITOCHONDRIAL 28S RIBOSOMAL PROTEIN S29"/>
    <property type="match status" value="1"/>
</dbReference>
<dbReference type="PANTHER" id="PTHR12810:SF0">
    <property type="entry name" value="SMALL RIBOSOMAL SUBUNIT PROTEIN MS29"/>
    <property type="match status" value="1"/>
</dbReference>
<evidence type="ECO:0000256" key="6">
    <source>
        <dbReference type="ARBA" id="ARBA00023274"/>
    </source>
</evidence>
<evidence type="ECO:0000256" key="4">
    <source>
        <dbReference type="ARBA" id="ARBA00022980"/>
    </source>
</evidence>